<organism evidence="2">
    <name type="scientific">Panstrongylus lignarius</name>
    <dbReference type="NCBI Taxonomy" id="156445"/>
    <lineage>
        <taxon>Eukaryota</taxon>
        <taxon>Metazoa</taxon>
        <taxon>Ecdysozoa</taxon>
        <taxon>Arthropoda</taxon>
        <taxon>Hexapoda</taxon>
        <taxon>Insecta</taxon>
        <taxon>Pterygota</taxon>
        <taxon>Neoptera</taxon>
        <taxon>Paraneoptera</taxon>
        <taxon>Hemiptera</taxon>
        <taxon>Heteroptera</taxon>
        <taxon>Panheteroptera</taxon>
        <taxon>Cimicomorpha</taxon>
        <taxon>Reduviidae</taxon>
        <taxon>Triatominae</taxon>
        <taxon>Panstrongylus</taxon>
    </lineage>
</organism>
<proteinExistence type="predicted"/>
<protein>
    <submittedName>
        <fullName evidence="2">Putative secreted protein</fullName>
    </submittedName>
</protein>
<keyword evidence="1" id="KW-1133">Transmembrane helix</keyword>
<reference evidence="2" key="1">
    <citation type="journal article" date="2018" name="PLoS Negl. Trop. Dis.">
        <title>An insight into the salivary gland and fat body transcriptome of Panstrongylus lignarius (Hemiptera: Heteroptera), the main vector of Chagas disease in Peru.</title>
        <authorList>
            <person name="Nevoa J.C."/>
            <person name="Mendes M.T."/>
            <person name="da Silva M.V."/>
            <person name="Soares S.C."/>
            <person name="Oliveira C.J.F."/>
            <person name="Ribeiro J.M.C."/>
        </authorList>
    </citation>
    <scope>NUCLEOTIDE SEQUENCE</scope>
</reference>
<evidence type="ECO:0000313" key="2">
    <source>
        <dbReference type="EMBL" id="JAW15974.1"/>
    </source>
</evidence>
<keyword evidence="1" id="KW-0812">Transmembrane</keyword>
<dbReference type="AlphaFoldDB" id="A0A224XXF0"/>
<accession>A0A224XXF0</accession>
<evidence type="ECO:0000256" key="1">
    <source>
        <dbReference type="SAM" id="Phobius"/>
    </source>
</evidence>
<feature type="transmembrane region" description="Helical" evidence="1">
    <location>
        <begin position="6"/>
        <end position="29"/>
    </location>
</feature>
<name>A0A224XXF0_9HEMI</name>
<dbReference type="EMBL" id="GFTR01000452">
    <property type="protein sequence ID" value="JAW15974.1"/>
    <property type="molecule type" value="Transcribed_RNA"/>
</dbReference>
<sequence>MNSRKIVIIIAIPPMFKSAMTIGFFNIAYRNCSIISILVHYTTIVSYFSQTTIVTECTGLRWIDRLDDKNVKT</sequence>
<keyword evidence="1" id="KW-0472">Membrane</keyword>